<dbReference type="RefSeq" id="WP_251779383.1">
    <property type="nucleotide sequence ID" value="NZ_JAMKFE010000009.1"/>
</dbReference>
<dbReference type="EMBL" id="JAMKFE010000009">
    <property type="protein sequence ID" value="MCM5680933.1"/>
    <property type="molecule type" value="Genomic_DNA"/>
</dbReference>
<sequence length="74" mass="7518">MKSSALVAGLVPSSIPASARLPSGAPGSGLPAVEAEPAVASSALLRGRKSIHIEHNGALYQLRATKFGKLILTK</sequence>
<name>A0ABT0YQB6_9BURK</name>
<evidence type="ECO:0000313" key="1">
    <source>
        <dbReference type="EMBL" id="MCM5680933.1"/>
    </source>
</evidence>
<proteinExistence type="predicted"/>
<organism evidence="1 2">
    <name type="scientific">Caldimonas mangrovi</name>
    <dbReference type="NCBI Taxonomy" id="2944811"/>
    <lineage>
        <taxon>Bacteria</taxon>
        <taxon>Pseudomonadati</taxon>
        <taxon>Pseudomonadota</taxon>
        <taxon>Betaproteobacteria</taxon>
        <taxon>Burkholderiales</taxon>
        <taxon>Sphaerotilaceae</taxon>
        <taxon>Caldimonas</taxon>
    </lineage>
</organism>
<gene>
    <name evidence="1" type="ORF">M8A51_15510</name>
</gene>
<dbReference type="InterPro" id="IPR019600">
    <property type="entry name" value="Hemin_uptake_protein_HemP"/>
</dbReference>
<reference evidence="1" key="1">
    <citation type="submission" date="2022-05" db="EMBL/GenBank/DDBJ databases">
        <title>Schlegelella sp. nov., isolated from mangrove soil.</title>
        <authorList>
            <person name="Liu Y."/>
            <person name="Ge X."/>
            <person name="Liu W."/>
        </authorList>
    </citation>
    <scope>NUCLEOTIDE SEQUENCE</scope>
    <source>
        <strain evidence="1">S2-27</strain>
    </source>
</reference>
<comment type="caution">
    <text evidence="1">The sequence shown here is derived from an EMBL/GenBank/DDBJ whole genome shotgun (WGS) entry which is preliminary data.</text>
</comment>
<protein>
    <submittedName>
        <fullName evidence="1">Hemin uptake protein HemP</fullName>
    </submittedName>
</protein>
<keyword evidence="2" id="KW-1185">Reference proteome</keyword>
<evidence type="ECO:0000313" key="2">
    <source>
        <dbReference type="Proteomes" id="UP001165541"/>
    </source>
</evidence>
<dbReference type="Gene3D" id="2.10.70.10">
    <property type="entry name" value="Complement Module, domain 1"/>
    <property type="match status" value="1"/>
</dbReference>
<accession>A0ABT0YQB6</accession>
<dbReference type="Pfam" id="PF10636">
    <property type="entry name" value="hemP"/>
    <property type="match status" value="1"/>
</dbReference>
<dbReference type="Proteomes" id="UP001165541">
    <property type="component" value="Unassembled WGS sequence"/>
</dbReference>